<dbReference type="InterPro" id="IPR050681">
    <property type="entry name" value="CDF/SLC30A"/>
</dbReference>
<organism evidence="13 14">
    <name type="scientific">Cystobacter ferrugineus</name>
    <dbReference type="NCBI Taxonomy" id="83449"/>
    <lineage>
        <taxon>Bacteria</taxon>
        <taxon>Pseudomonadati</taxon>
        <taxon>Myxococcota</taxon>
        <taxon>Myxococcia</taxon>
        <taxon>Myxococcales</taxon>
        <taxon>Cystobacterineae</taxon>
        <taxon>Archangiaceae</taxon>
        <taxon>Cystobacter</taxon>
    </lineage>
</organism>
<dbReference type="SUPFAM" id="SSF160240">
    <property type="entry name" value="Cation efflux protein cytoplasmic domain-like"/>
    <property type="match status" value="1"/>
</dbReference>
<comment type="caution">
    <text evidence="13">The sequence shown here is derived from an EMBL/GenBank/DDBJ whole genome shotgun (WGS) entry which is preliminary data.</text>
</comment>
<evidence type="ECO:0000256" key="10">
    <source>
        <dbReference type="SAM" id="Phobius"/>
    </source>
</evidence>
<dbReference type="InterPro" id="IPR027469">
    <property type="entry name" value="Cation_efflux_TMD_sf"/>
</dbReference>
<dbReference type="Pfam" id="PF01545">
    <property type="entry name" value="Cation_efflux"/>
    <property type="match status" value="1"/>
</dbReference>
<dbReference type="SUPFAM" id="SSF161111">
    <property type="entry name" value="Cation efflux protein transmembrane domain-like"/>
    <property type="match status" value="1"/>
</dbReference>
<feature type="transmembrane region" description="Helical" evidence="10">
    <location>
        <begin position="63"/>
        <end position="83"/>
    </location>
</feature>
<dbReference type="InterPro" id="IPR058533">
    <property type="entry name" value="Cation_efflux_TM"/>
</dbReference>
<feature type="compositionally biased region" description="Basic and acidic residues" evidence="9">
    <location>
        <begin position="18"/>
        <end position="27"/>
    </location>
</feature>
<dbReference type="AlphaFoldDB" id="A0A1L9B4B2"/>
<feature type="transmembrane region" description="Helical" evidence="10">
    <location>
        <begin position="196"/>
        <end position="220"/>
    </location>
</feature>
<dbReference type="Gene3D" id="3.30.70.1350">
    <property type="entry name" value="Cation efflux protein, cytoplasmic domain"/>
    <property type="match status" value="1"/>
</dbReference>
<dbReference type="PANTHER" id="PTHR11562:SF17">
    <property type="entry name" value="RE54080P-RELATED"/>
    <property type="match status" value="1"/>
</dbReference>
<evidence type="ECO:0000256" key="5">
    <source>
        <dbReference type="ARBA" id="ARBA00022906"/>
    </source>
</evidence>
<feature type="transmembrane region" description="Helical" evidence="10">
    <location>
        <begin position="226"/>
        <end position="244"/>
    </location>
</feature>
<gene>
    <name evidence="13" type="ORF">BON30_30500</name>
</gene>
<keyword evidence="5" id="KW-0862">Zinc</keyword>
<comment type="subcellular location">
    <subcellularLocation>
        <location evidence="1">Membrane</location>
        <topology evidence="1">Multi-pass membrane protein</topology>
    </subcellularLocation>
</comment>
<evidence type="ECO:0000256" key="4">
    <source>
        <dbReference type="ARBA" id="ARBA00022692"/>
    </source>
</evidence>
<keyword evidence="7" id="KW-0406">Ion transport</keyword>
<evidence type="ECO:0000256" key="8">
    <source>
        <dbReference type="ARBA" id="ARBA00023136"/>
    </source>
</evidence>
<evidence type="ECO:0000256" key="2">
    <source>
        <dbReference type="ARBA" id="ARBA00008873"/>
    </source>
</evidence>
<evidence type="ECO:0000256" key="3">
    <source>
        <dbReference type="ARBA" id="ARBA00022448"/>
    </source>
</evidence>
<dbReference type="GO" id="GO:0005385">
    <property type="term" value="F:zinc ion transmembrane transporter activity"/>
    <property type="evidence" value="ECO:0007669"/>
    <property type="project" value="TreeGrafter"/>
</dbReference>
<feature type="transmembrane region" description="Helical" evidence="10">
    <location>
        <begin position="133"/>
        <end position="152"/>
    </location>
</feature>
<keyword evidence="8 10" id="KW-0472">Membrane</keyword>
<evidence type="ECO:0000313" key="13">
    <source>
        <dbReference type="EMBL" id="OJH37088.1"/>
    </source>
</evidence>
<evidence type="ECO:0000256" key="7">
    <source>
        <dbReference type="ARBA" id="ARBA00023065"/>
    </source>
</evidence>
<keyword evidence="3" id="KW-0813">Transport</keyword>
<name>A0A1L9B4B2_9BACT</name>
<dbReference type="InterPro" id="IPR002524">
    <property type="entry name" value="Cation_efflux"/>
</dbReference>
<keyword evidence="4 10" id="KW-0812">Transmembrane</keyword>
<comment type="similarity">
    <text evidence="2">Belongs to the cation diffusion facilitator (CDF) transporter (TC 2.A.4) family. SLC30A subfamily.</text>
</comment>
<feature type="transmembrane region" description="Helical" evidence="10">
    <location>
        <begin position="164"/>
        <end position="184"/>
    </location>
</feature>
<evidence type="ECO:0000256" key="9">
    <source>
        <dbReference type="SAM" id="MobiDB-lite"/>
    </source>
</evidence>
<dbReference type="STRING" id="83449.BON30_30500"/>
<feature type="region of interest" description="Disordered" evidence="9">
    <location>
        <begin position="1"/>
        <end position="56"/>
    </location>
</feature>
<dbReference type="Pfam" id="PF16916">
    <property type="entry name" value="ZT_dimer"/>
    <property type="match status" value="1"/>
</dbReference>
<keyword evidence="6 10" id="KW-1133">Transmembrane helix</keyword>
<accession>A0A1L9B4B2</accession>
<feature type="domain" description="Cation efflux protein transmembrane" evidence="11">
    <location>
        <begin position="63"/>
        <end position="252"/>
    </location>
</feature>
<dbReference type="Gene3D" id="1.20.1510.10">
    <property type="entry name" value="Cation efflux protein transmembrane domain"/>
    <property type="match status" value="1"/>
</dbReference>
<keyword evidence="14" id="KW-1185">Reference proteome</keyword>
<reference evidence="13 14" key="2">
    <citation type="submission" date="2016-12" db="EMBL/GenBank/DDBJ databases">
        <title>Draft Genome Sequence of Cystobacter ferrugineus Strain Cbfe23.</title>
        <authorList>
            <person name="Akbar S."/>
            <person name="Dowd S.E."/>
            <person name="Stevens D.C."/>
        </authorList>
    </citation>
    <scope>NUCLEOTIDE SEQUENCE [LARGE SCALE GENOMIC DNA]</scope>
    <source>
        <strain evidence="13 14">Cbfe23</strain>
    </source>
</reference>
<sequence>MVAYPAPVTPPHHSHAASSHDHDHSHGEACGGHGHGHGHGHGQPPRPPPPSLKEERRKDRNRLLVALALTGTIAVAEAVGGWLTHSLALLSDAGHMLTDISALGLSLLALWFSGKPADQKKTYGYYRMEILSALLNGVLLLVITVGIVLEAWERFRSPSEVSLGPMAVVATVGLIANLLALNFLHHTHSMNVRGAFLHVLGDTLSSVGVLVGAGVMWLTGWYVVDPLISVLISVVIVVGAVRLVRDAVDVLLEAVPAHVDMPQVKELLLKVQGVRDVHDLHVWTIASGMYALSAHLVVADPKVSNNDEILSAVKHELYERFKIDHTTIQIESETYAHVGEVH</sequence>
<feature type="transmembrane region" description="Helical" evidence="10">
    <location>
        <begin position="95"/>
        <end position="112"/>
    </location>
</feature>
<dbReference type="GO" id="GO:0005886">
    <property type="term" value="C:plasma membrane"/>
    <property type="evidence" value="ECO:0007669"/>
    <property type="project" value="TreeGrafter"/>
</dbReference>
<dbReference type="InterPro" id="IPR036837">
    <property type="entry name" value="Cation_efflux_CTD_sf"/>
</dbReference>
<keyword evidence="5" id="KW-0864">Zinc transport</keyword>
<dbReference type="PANTHER" id="PTHR11562">
    <property type="entry name" value="CATION EFFLUX PROTEIN/ ZINC TRANSPORTER"/>
    <property type="match status" value="1"/>
</dbReference>
<dbReference type="EMBL" id="MPIN01000009">
    <property type="protein sequence ID" value="OJH37088.1"/>
    <property type="molecule type" value="Genomic_DNA"/>
</dbReference>
<dbReference type="NCBIfam" id="TIGR01297">
    <property type="entry name" value="CDF"/>
    <property type="match status" value="1"/>
</dbReference>
<evidence type="ECO:0000256" key="6">
    <source>
        <dbReference type="ARBA" id="ARBA00022989"/>
    </source>
</evidence>
<evidence type="ECO:0000259" key="11">
    <source>
        <dbReference type="Pfam" id="PF01545"/>
    </source>
</evidence>
<reference evidence="14" key="1">
    <citation type="submission" date="2016-11" db="EMBL/GenBank/DDBJ databases">
        <authorList>
            <person name="Shukria A."/>
            <person name="Stevens D.C."/>
        </authorList>
    </citation>
    <scope>NUCLEOTIDE SEQUENCE [LARGE SCALE GENOMIC DNA]</scope>
    <source>
        <strain evidence="14">Cbfe23</strain>
    </source>
</reference>
<evidence type="ECO:0000313" key="14">
    <source>
        <dbReference type="Proteomes" id="UP000182229"/>
    </source>
</evidence>
<evidence type="ECO:0000259" key="12">
    <source>
        <dbReference type="Pfam" id="PF16916"/>
    </source>
</evidence>
<evidence type="ECO:0000256" key="1">
    <source>
        <dbReference type="ARBA" id="ARBA00004141"/>
    </source>
</evidence>
<dbReference type="InterPro" id="IPR027470">
    <property type="entry name" value="Cation_efflux_CTD"/>
</dbReference>
<proteinExistence type="inferred from homology"/>
<feature type="domain" description="Cation efflux protein cytoplasmic" evidence="12">
    <location>
        <begin position="258"/>
        <end position="332"/>
    </location>
</feature>
<protein>
    <submittedName>
        <fullName evidence="13">Cation transporter</fullName>
    </submittedName>
</protein>
<dbReference type="Proteomes" id="UP000182229">
    <property type="component" value="Unassembled WGS sequence"/>
</dbReference>